<keyword evidence="1" id="KW-0812">Transmembrane</keyword>
<proteinExistence type="predicted"/>
<organism evidence="3 4">
    <name type="scientific">Chloropicon primus</name>
    <dbReference type="NCBI Taxonomy" id="1764295"/>
    <lineage>
        <taxon>Eukaryota</taxon>
        <taxon>Viridiplantae</taxon>
        <taxon>Chlorophyta</taxon>
        <taxon>Chloropicophyceae</taxon>
        <taxon>Chloropicales</taxon>
        <taxon>Chloropicaceae</taxon>
        <taxon>Chloropicon</taxon>
    </lineage>
</organism>
<protein>
    <recommendedName>
        <fullName evidence="2">Tyrosine-protein kinase ephrin type A/B receptor-like domain-containing protein</fullName>
    </recommendedName>
</protein>
<reference evidence="3 4" key="1">
    <citation type="submission" date="2018-07" db="EMBL/GenBank/DDBJ databases">
        <title>The complete nuclear genome of the prasinophyte Chloropicon primus (CCMP1205).</title>
        <authorList>
            <person name="Pombert J.-F."/>
            <person name="Otis C."/>
            <person name="Turmel M."/>
            <person name="Lemieux C."/>
        </authorList>
    </citation>
    <scope>NUCLEOTIDE SEQUENCE [LARGE SCALE GENOMIC DNA]</scope>
    <source>
        <strain evidence="3 4">CCMP1205</strain>
    </source>
</reference>
<dbReference type="CDD" id="cd00185">
    <property type="entry name" value="TNFRSF"/>
    <property type="match status" value="1"/>
</dbReference>
<dbReference type="PANTHER" id="PTHR46967">
    <property type="entry name" value="INSULIN-LIKE GROWTH FACTOR BINDING PROTEIN,N-TERMINAL"/>
    <property type="match status" value="1"/>
</dbReference>
<keyword evidence="1" id="KW-0472">Membrane</keyword>
<dbReference type="Pfam" id="PF07699">
    <property type="entry name" value="Ephrin_rec_like"/>
    <property type="match status" value="1"/>
</dbReference>
<dbReference type="AlphaFoldDB" id="A0A5B8MAV7"/>
<evidence type="ECO:0000256" key="1">
    <source>
        <dbReference type="SAM" id="Phobius"/>
    </source>
</evidence>
<accession>A0A5B8MAV7</accession>
<dbReference type="InterPro" id="IPR009030">
    <property type="entry name" value="Growth_fac_rcpt_cys_sf"/>
</dbReference>
<gene>
    <name evidence="3" type="ORF">A3770_01p00110</name>
</gene>
<dbReference type="PANTHER" id="PTHR46967:SF2">
    <property type="entry name" value="SUSHI, VON WILLEBRAND FACTOR TYPE A, EGF AND PENTRAXIN DOMAIN-CONTAINING PROTEIN 1-LIKE"/>
    <property type="match status" value="1"/>
</dbReference>
<dbReference type="Proteomes" id="UP000316726">
    <property type="component" value="Chromosome 1"/>
</dbReference>
<dbReference type="OrthoDB" id="546201at2759"/>
<feature type="domain" description="Tyrosine-protein kinase ephrin type A/B receptor-like" evidence="2">
    <location>
        <begin position="746"/>
        <end position="790"/>
    </location>
</feature>
<evidence type="ECO:0000313" key="3">
    <source>
        <dbReference type="EMBL" id="QDZ17493.1"/>
    </source>
</evidence>
<dbReference type="SMART" id="SM01411">
    <property type="entry name" value="Ephrin_rec_like"/>
    <property type="match status" value="2"/>
</dbReference>
<dbReference type="Gene3D" id="2.10.50.10">
    <property type="entry name" value="Tumor Necrosis Factor Receptor, subunit A, domain 2"/>
    <property type="match status" value="2"/>
</dbReference>
<name>A0A5B8MAV7_9CHLO</name>
<dbReference type="SUPFAM" id="SSF57184">
    <property type="entry name" value="Growth factor receptor domain"/>
    <property type="match status" value="1"/>
</dbReference>
<dbReference type="EMBL" id="CP031034">
    <property type="protein sequence ID" value="QDZ17493.1"/>
    <property type="molecule type" value="Genomic_DNA"/>
</dbReference>
<keyword evidence="1" id="KW-1133">Transmembrane helix</keyword>
<sequence>MSVKGILPRAVDKKEGGEVLVWGQGFQEGLRCSVGGGAAGESYAQVLNESCALCSIPRGVEEDGSPDQYTSIDLYYNPLCRNKIEVYRYDRPKVLSAETLGASRYSEIVVLLELERAEVDRLVRMPELTPSCRLRSTRAGDLFEMAAEIVQANSTVRCSVGDDRIVEGSYELSFSVNDVQYGFFGHTVRVRSAEMWIESVHFDGASDDVVAKVRIEGSFSSEEVFAQMQLTLTTLATGREQKVLYPLSWDGQGREKVVRIKLPESMRPTLFSTLDLSISRSEGVSIRVEGPKVLWNPATIIEGFALESQCILNSREQESASVKVMAPGHAQFEAAGLVLKTSGGSAIPAYHYRVSQVTQTLVKGNDSCVAGDSGLGLVEQACGVELDVEVFWHNIKPADFLTIGVELSYQQNHEVLRVAFPNAIQLWGLSEDSGSCPSGFSEEGLVGPEEALDYTAFGFGLARKELEALSMYPPYNPTVRKYSALTFEDKVWIHSPLNWKNSGGMDLRLTFQAYENAVTVDFPRPNWFMIPLNLKEGENKATLSITSPTNQAATFDLDVYRSDPSNYIKSMTLQTRHENKTLCAHNSTRDYPLCIPGSHLFQQVTMSEAIYLEVESNATLTSPFIVGHNATENGLTRYALSHKLLEEHTFSIGHDMVLNSKQRISITIDWKAEGGHNFLVNKVYDRPEPVDPNDNGFQLQAAFPACEVCPSGYFSGKINSTFCEPCRAGYFSGSPGRGICESCKPGYYSMDYANEKCDPCLRGLYMPKPGGKECFECPKNATTSARGSMSCTLIEEKEKWLPTIVVEFSVTVNATNLSDVGKKFGVQDISDERAIEVLMKDDTATAFSSTAHNVSVSDVNVWVTELEHGLIQAKINVTLVPNITLKSSEKERAEAMKQLSDISADKGINLLADNPDQFFGRTLEAINGTSTVENILQRQTPYSRRGKKDLLAVHWIISVSIFTGFSCVLFTKRVRKRCYKRASKGKVERERRHRKTKSMGALRMVI</sequence>
<dbReference type="InterPro" id="IPR011641">
    <property type="entry name" value="Tyr-kin_ephrin_A/B_rcpt-like"/>
</dbReference>
<evidence type="ECO:0000313" key="4">
    <source>
        <dbReference type="Proteomes" id="UP000316726"/>
    </source>
</evidence>
<evidence type="ECO:0000259" key="2">
    <source>
        <dbReference type="Pfam" id="PF07699"/>
    </source>
</evidence>
<keyword evidence="4" id="KW-1185">Reference proteome</keyword>
<feature type="transmembrane region" description="Helical" evidence="1">
    <location>
        <begin position="952"/>
        <end position="971"/>
    </location>
</feature>